<dbReference type="KEGG" id="tpla:ElP_41840"/>
<keyword evidence="2 3" id="KW-0808">Transferase</keyword>
<dbReference type="Proteomes" id="UP000317835">
    <property type="component" value="Chromosome"/>
</dbReference>
<sequence length="341" mass="36676">MAIFRALQLGDMLCAVPALRAFRAALPDAELVLIGLPWAKSFASRFRRYLDGFREFPGFPGLPERAPEVGRIPGFFSELQAERFDLAVQMHGSGLLTNPLVERIGAGRCAGFFRLGGRCPDPETFMPWPEEGLEVRRLLRLPEYLGAPPRGEELEFPLDESDARSLREALGEEELGPMRYCCIHAGASVPGRCWPPGRFAAVAETLSRCGLKVVLTGTASEADRARAVARGLRGPFLDMTGRTGLGALGALLSGARLLICNDTGVSHVAAALRVPSVVLSTGDNPSRWAPADSRLHRVLCPAPDVHPGAVIAEAEDLLRLGRVGPGRRSPGTLQPFTIAGE</sequence>
<proteinExistence type="predicted"/>
<dbReference type="GO" id="GO:0009244">
    <property type="term" value="P:lipopolysaccharide core region biosynthetic process"/>
    <property type="evidence" value="ECO:0007669"/>
    <property type="project" value="TreeGrafter"/>
</dbReference>
<dbReference type="RefSeq" id="WP_197446218.1">
    <property type="nucleotide sequence ID" value="NZ_CP036426.1"/>
</dbReference>
<dbReference type="Gene3D" id="3.40.50.2000">
    <property type="entry name" value="Glycogen Phosphorylase B"/>
    <property type="match status" value="2"/>
</dbReference>
<dbReference type="AlphaFoldDB" id="A0A518H5Z9"/>
<dbReference type="PANTHER" id="PTHR30160:SF1">
    <property type="entry name" value="LIPOPOLYSACCHARIDE 1,2-N-ACETYLGLUCOSAMINETRANSFERASE-RELATED"/>
    <property type="match status" value="1"/>
</dbReference>
<organism evidence="3 4">
    <name type="scientific">Tautonia plasticadhaerens</name>
    <dbReference type="NCBI Taxonomy" id="2527974"/>
    <lineage>
        <taxon>Bacteria</taxon>
        <taxon>Pseudomonadati</taxon>
        <taxon>Planctomycetota</taxon>
        <taxon>Planctomycetia</taxon>
        <taxon>Isosphaerales</taxon>
        <taxon>Isosphaeraceae</taxon>
        <taxon>Tautonia</taxon>
    </lineage>
</organism>
<dbReference type="EMBL" id="CP036426">
    <property type="protein sequence ID" value="QDV36265.1"/>
    <property type="molecule type" value="Genomic_DNA"/>
</dbReference>
<dbReference type="GO" id="GO:0008713">
    <property type="term" value="F:ADP-heptose-lipopolysaccharide heptosyltransferase activity"/>
    <property type="evidence" value="ECO:0007669"/>
    <property type="project" value="TreeGrafter"/>
</dbReference>
<evidence type="ECO:0000256" key="2">
    <source>
        <dbReference type="ARBA" id="ARBA00022679"/>
    </source>
</evidence>
<keyword evidence="4" id="KW-1185">Reference proteome</keyword>
<dbReference type="EC" id="2.-.-.-" evidence="3"/>
<dbReference type="SUPFAM" id="SSF53756">
    <property type="entry name" value="UDP-Glycosyltransferase/glycogen phosphorylase"/>
    <property type="match status" value="1"/>
</dbReference>
<accession>A0A518H5Z9</accession>
<evidence type="ECO:0000313" key="3">
    <source>
        <dbReference type="EMBL" id="QDV36265.1"/>
    </source>
</evidence>
<gene>
    <name evidence="3" type="primary">rfaQ_2</name>
    <name evidence="3" type="ORF">ElP_41840</name>
</gene>
<dbReference type="InterPro" id="IPR051199">
    <property type="entry name" value="LPS_LOS_Heptosyltrfase"/>
</dbReference>
<evidence type="ECO:0000313" key="4">
    <source>
        <dbReference type="Proteomes" id="UP000317835"/>
    </source>
</evidence>
<dbReference type="PANTHER" id="PTHR30160">
    <property type="entry name" value="TETRAACYLDISACCHARIDE 4'-KINASE-RELATED"/>
    <property type="match status" value="1"/>
</dbReference>
<protein>
    <submittedName>
        <fullName evidence="3">Lipopolysaccharide core heptosyltransferase RfaQ</fullName>
        <ecNumber evidence="3">2.-.-.-</ecNumber>
    </submittedName>
</protein>
<dbReference type="Pfam" id="PF01075">
    <property type="entry name" value="Glyco_transf_9"/>
    <property type="match status" value="1"/>
</dbReference>
<reference evidence="3 4" key="1">
    <citation type="submission" date="2019-02" db="EMBL/GenBank/DDBJ databases">
        <title>Deep-cultivation of Planctomycetes and their phenomic and genomic characterization uncovers novel biology.</title>
        <authorList>
            <person name="Wiegand S."/>
            <person name="Jogler M."/>
            <person name="Boedeker C."/>
            <person name="Pinto D."/>
            <person name="Vollmers J."/>
            <person name="Rivas-Marin E."/>
            <person name="Kohn T."/>
            <person name="Peeters S.H."/>
            <person name="Heuer A."/>
            <person name="Rast P."/>
            <person name="Oberbeckmann S."/>
            <person name="Bunk B."/>
            <person name="Jeske O."/>
            <person name="Meyerdierks A."/>
            <person name="Storesund J.E."/>
            <person name="Kallscheuer N."/>
            <person name="Luecker S."/>
            <person name="Lage O.M."/>
            <person name="Pohl T."/>
            <person name="Merkel B.J."/>
            <person name="Hornburger P."/>
            <person name="Mueller R.-W."/>
            <person name="Bruemmer F."/>
            <person name="Labrenz M."/>
            <person name="Spormann A.M."/>
            <person name="Op den Camp H."/>
            <person name="Overmann J."/>
            <person name="Amann R."/>
            <person name="Jetten M.S.M."/>
            <person name="Mascher T."/>
            <person name="Medema M.H."/>
            <person name="Devos D.P."/>
            <person name="Kaster A.-K."/>
            <person name="Ovreas L."/>
            <person name="Rohde M."/>
            <person name="Galperin M.Y."/>
            <person name="Jogler C."/>
        </authorList>
    </citation>
    <scope>NUCLEOTIDE SEQUENCE [LARGE SCALE GENOMIC DNA]</scope>
    <source>
        <strain evidence="3 4">ElP</strain>
    </source>
</reference>
<dbReference type="GO" id="GO:0005829">
    <property type="term" value="C:cytosol"/>
    <property type="evidence" value="ECO:0007669"/>
    <property type="project" value="TreeGrafter"/>
</dbReference>
<dbReference type="CDD" id="cd03789">
    <property type="entry name" value="GT9_LPS_heptosyltransferase"/>
    <property type="match status" value="1"/>
</dbReference>
<keyword evidence="1" id="KW-0328">Glycosyltransferase</keyword>
<evidence type="ECO:0000256" key="1">
    <source>
        <dbReference type="ARBA" id="ARBA00022676"/>
    </source>
</evidence>
<dbReference type="InterPro" id="IPR002201">
    <property type="entry name" value="Glyco_trans_9"/>
</dbReference>
<name>A0A518H5Z9_9BACT</name>